<evidence type="ECO:0000256" key="4">
    <source>
        <dbReference type="ARBA" id="ARBA00022723"/>
    </source>
</evidence>
<keyword evidence="7" id="KW-0186">Copper</keyword>
<name>A0A2P6R9Z1_ROSCH</name>
<keyword evidence="10" id="KW-1185">Reference proteome</keyword>
<accession>A0A2P6R9Z1</accession>
<dbReference type="CDD" id="cd13897">
    <property type="entry name" value="CuRO_3_LCC_plant"/>
    <property type="match status" value="1"/>
</dbReference>
<feature type="domain" description="Plastocyanin-like" evidence="8">
    <location>
        <begin position="18"/>
        <end position="149"/>
    </location>
</feature>
<comment type="subcellular location">
    <subcellularLocation>
        <location evidence="1">Secreted</location>
    </subcellularLocation>
</comment>
<dbReference type="AlphaFoldDB" id="A0A2P6R9Z1"/>
<evidence type="ECO:0000256" key="6">
    <source>
        <dbReference type="ARBA" id="ARBA00023002"/>
    </source>
</evidence>
<dbReference type="InterPro" id="IPR011706">
    <property type="entry name" value="Cu-oxidase_C"/>
</dbReference>
<dbReference type="InterPro" id="IPR033138">
    <property type="entry name" value="Cu_oxidase_CS"/>
</dbReference>
<dbReference type="InterPro" id="IPR002355">
    <property type="entry name" value="Cu_oxidase_Cu_BS"/>
</dbReference>
<evidence type="ECO:0000313" key="9">
    <source>
        <dbReference type="EMBL" id="PRQ43239.1"/>
    </source>
</evidence>
<gene>
    <name evidence="9" type="ORF">RchiOBHm_Chr3g0466301</name>
</gene>
<organism evidence="9 10">
    <name type="scientific">Rosa chinensis</name>
    <name type="common">China rose</name>
    <dbReference type="NCBI Taxonomy" id="74649"/>
    <lineage>
        <taxon>Eukaryota</taxon>
        <taxon>Viridiplantae</taxon>
        <taxon>Streptophyta</taxon>
        <taxon>Embryophyta</taxon>
        <taxon>Tracheophyta</taxon>
        <taxon>Spermatophyta</taxon>
        <taxon>Magnoliopsida</taxon>
        <taxon>eudicotyledons</taxon>
        <taxon>Gunneridae</taxon>
        <taxon>Pentapetalae</taxon>
        <taxon>rosids</taxon>
        <taxon>fabids</taxon>
        <taxon>Rosales</taxon>
        <taxon>Rosaceae</taxon>
        <taxon>Rosoideae</taxon>
        <taxon>Rosoideae incertae sedis</taxon>
        <taxon>Rosa</taxon>
    </lineage>
</organism>
<evidence type="ECO:0000259" key="8">
    <source>
        <dbReference type="Pfam" id="PF07731"/>
    </source>
</evidence>
<dbReference type="GO" id="GO:0005576">
    <property type="term" value="C:extracellular region"/>
    <property type="evidence" value="ECO:0007669"/>
    <property type="project" value="UniProtKB-SubCell"/>
</dbReference>
<comment type="caution">
    <text evidence="9">The sequence shown here is derived from an EMBL/GenBank/DDBJ whole genome shotgun (WGS) entry which is preliminary data.</text>
</comment>
<evidence type="ECO:0000313" key="10">
    <source>
        <dbReference type="Proteomes" id="UP000238479"/>
    </source>
</evidence>
<dbReference type="Gramene" id="PRQ43239">
    <property type="protein sequence ID" value="PRQ43239"/>
    <property type="gene ID" value="RchiOBHm_Chr3g0466301"/>
</dbReference>
<dbReference type="PANTHER" id="PTHR11709">
    <property type="entry name" value="MULTI-COPPER OXIDASE"/>
    <property type="match status" value="1"/>
</dbReference>
<evidence type="ECO:0000256" key="1">
    <source>
        <dbReference type="ARBA" id="ARBA00004613"/>
    </source>
</evidence>
<evidence type="ECO:0000256" key="7">
    <source>
        <dbReference type="ARBA" id="ARBA00023008"/>
    </source>
</evidence>
<dbReference type="PROSITE" id="PS00079">
    <property type="entry name" value="MULTICOPPER_OXIDASE1"/>
    <property type="match status" value="1"/>
</dbReference>
<dbReference type="InterPro" id="IPR045087">
    <property type="entry name" value="Cu-oxidase_fam"/>
</dbReference>
<sequence>MLQSHFFGQSNVTYRTDFPSKPVVQFNYTGTAPNNTNVSNATRAVVLPFNTTVEVVLQDTSIIGAESHPLHLHGFNFFVVGQGFGNFDQNKDPAKFNLVDPVERNTIGVPAGGWVAIRFLADNPGVWFMHCHLEIHTSWGLRMAWIVQDGPQPNQKLPPPPADLPKC</sequence>
<dbReference type="Gene3D" id="2.60.40.420">
    <property type="entry name" value="Cupredoxins - blue copper proteins"/>
    <property type="match status" value="1"/>
</dbReference>
<keyword evidence="4" id="KW-0479">Metal-binding</keyword>
<keyword evidence="3" id="KW-0964">Secreted</keyword>
<keyword evidence="6 9" id="KW-0560">Oxidoreductase</keyword>
<dbReference type="EC" id="1.10.3.2" evidence="9"/>
<dbReference type="GO" id="GO:0052716">
    <property type="term" value="F:hydroquinone:oxygen oxidoreductase activity"/>
    <property type="evidence" value="ECO:0007669"/>
    <property type="project" value="UniProtKB-EC"/>
</dbReference>
<dbReference type="SUPFAM" id="SSF49503">
    <property type="entry name" value="Cupredoxins"/>
    <property type="match status" value="1"/>
</dbReference>
<dbReference type="STRING" id="74649.A0A2P6R9Z1"/>
<dbReference type="Proteomes" id="UP000238479">
    <property type="component" value="Chromosome 3"/>
</dbReference>
<dbReference type="InterPro" id="IPR034289">
    <property type="entry name" value="CuRO_3_LCC"/>
</dbReference>
<evidence type="ECO:0000256" key="2">
    <source>
        <dbReference type="ARBA" id="ARBA00010609"/>
    </source>
</evidence>
<dbReference type="InterPro" id="IPR008972">
    <property type="entry name" value="Cupredoxin"/>
</dbReference>
<evidence type="ECO:0000256" key="5">
    <source>
        <dbReference type="ARBA" id="ARBA00022737"/>
    </source>
</evidence>
<dbReference type="PANTHER" id="PTHR11709:SF522">
    <property type="entry name" value="LACCASE-4"/>
    <property type="match status" value="1"/>
</dbReference>
<proteinExistence type="inferred from homology"/>
<dbReference type="Pfam" id="PF07731">
    <property type="entry name" value="Cu-oxidase_2"/>
    <property type="match status" value="1"/>
</dbReference>
<keyword evidence="5" id="KW-0677">Repeat</keyword>
<evidence type="ECO:0000256" key="3">
    <source>
        <dbReference type="ARBA" id="ARBA00022525"/>
    </source>
</evidence>
<dbReference type="PROSITE" id="PS00080">
    <property type="entry name" value="MULTICOPPER_OXIDASE2"/>
    <property type="match status" value="1"/>
</dbReference>
<protein>
    <submittedName>
        <fullName evidence="9">Putative laccase</fullName>
        <ecNumber evidence="9">1.10.3.2</ecNumber>
    </submittedName>
</protein>
<dbReference type="EMBL" id="PDCK01000041">
    <property type="protein sequence ID" value="PRQ43239.1"/>
    <property type="molecule type" value="Genomic_DNA"/>
</dbReference>
<reference evidence="9 10" key="1">
    <citation type="journal article" date="2018" name="Nat. Genet.">
        <title>The Rosa genome provides new insights in the design of modern roses.</title>
        <authorList>
            <person name="Bendahmane M."/>
        </authorList>
    </citation>
    <scope>NUCLEOTIDE SEQUENCE [LARGE SCALE GENOMIC DNA]</scope>
    <source>
        <strain evidence="10">cv. Old Blush</strain>
    </source>
</reference>
<dbReference type="GO" id="GO:0005507">
    <property type="term" value="F:copper ion binding"/>
    <property type="evidence" value="ECO:0007669"/>
    <property type="project" value="InterPro"/>
</dbReference>
<comment type="similarity">
    <text evidence="2">Belongs to the multicopper oxidase family.</text>
</comment>
<dbReference type="OMA" id="GEDIPRN"/>